<sequence length="146" mass="16063">MNTAIKVLLLALPLTFATGLAQANNSAEGRWRQIDPDTGRAKSIVEIRRTSNGTLNGRIVELLNPSRPNPVCDKCEDDRKNQPITGMEIIRGMRADGAGKWKGGKILKPDEGKVYNSKMALIEGGRKLEVSGCIAFICKTQVWERL</sequence>
<proteinExistence type="predicted"/>
<dbReference type="PANTHER" id="PTHR36919">
    <property type="entry name" value="BLR1215 PROTEIN"/>
    <property type="match status" value="1"/>
</dbReference>
<keyword evidence="5" id="KW-1185">Reference proteome</keyword>
<accession>A0A0R0C189</accession>
<dbReference type="InterPro" id="IPR019223">
    <property type="entry name" value="DUF2147"/>
</dbReference>
<dbReference type="PANTHER" id="PTHR36919:SF3">
    <property type="entry name" value="BLL5882 PROTEIN"/>
    <property type="match status" value="1"/>
</dbReference>
<name>A0A0R0C189_9GAMM</name>
<dbReference type="Proteomes" id="UP000051254">
    <property type="component" value="Unassembled WGS sequence"/>
</dbReference>
<dbReference type="RefSeq" id="WP_057663639.1">
    <property type="nucleotide sequence ID" value="NZ_JACIUV010000003.1"/>
</dbReference>
<evidence type="ECO:0000313" key="4">
    <source>
        <dbReference type="EMBL" id="MBB1116929.1"/>
    </source>
</evidence>
<dbReference type="PATRIC" id="fig|266128.3.peg.2314"/>
<evidence type="ECO:0000313" key="6">
    <source>
        <dbReference type="Proteomes" id="UP000550609"/>
    </source>
</evidence>
<evidence type="ECO:0000313" key="3">
    <source>
        <dbReference type="EMBL" id="KRG59582.1"/>
    </source>
</evidence>
<feature type="domain" description="DUF2147" evidence="2">
    <location>
        <begin position="29"/>
        <end position="145"/>
    </location>
</feature>
<dbReference type="Gene3D" id="2.40.128.520">
    <property type="match status" value="1"/>
</dbReference>
<evidence type="ECO:0000259" key="2">
    <source>
        <dbReference type="Pfam" id="PF09917"/>
    </source>
</evidence>
<gene>
    <name evidence="3" type="ORF">ABB25_03250</name>
    <name evidence="4" type="ORF">H4O09_07700</name>
</gene>
<reference evidence="4 6" key="2">
    <citation type="submission" date="2020-08" db="EMBL/GenBank/DDBJ databases">
        <title>Stenotrophomonas sp. W1S232.</title>
        <authorList>
            <person name="Deng Y."/>
        </authorList>
    </citation>
    <scope>NUCLEOTIDE SEQUENCE [LARGE SCALE GENOMIC DNA]</scope>
    <source>
        <strain evidence="4 6">W1S232</strain>
    </source>
</reference>
<evidence type="ECO:0000256" key="1">
    <source>
        <dbReference type="SAM" id="SignalP"/>
    </source>
</evidence>
<feature type="chain" id="PRO_5006393359" evidence="1">
    <location>
        <begin position="24"/>
        <end position="146"/>
    </location>
</feature>
<dbReference type="Pfam" id="PF09917">
    <property type="entry name" value="DUF2147"/>
    <property type="match status" value="1"/>
</dbReference>
<dbReference type="EMBL" id="LDJH01000006">
    <property type="protein sequence ID" value="KRG59582.1"/>
    <property type="molecule type" value="Genomic_DNA"/>
</dbReference>
<comment type="caution">
    <text evidence="3">The sequence shown here is derived from an EMBL/GenBank/DDBJ whole genome shotgun (WGS) entry which is preliminary data.</text>
</comment>
<dbReference type="STRING" id="266128.ABB25_03250"/>
<keyword evidence="1" id="KW-0732">Signal</keyword>
<dbReference type="AlphaFoldDB" id="A0A0R0C189"/>
<accession>A0A7W3YVI7</accession>
<dbReference type="Proteomes" id="UP000550609">
    <property type="component" value="Unassembled WGS sequence"/>
</dbReference>
<dbReference type="OrthoDB" id="9814399at2"/>
<protein>
    <submittedName>
        <fullName evidence="4">DUF2147 domain-containing protein</fullName>
    </submittedName>
</protein>
<organism evidence="3 5">
    <name type="scientific">Stenotrophomonas koreensis</name>
    <dbReference type="NCBI Taxonomy" id="266128"/>
    <lineage>
        <taxon>Bacteria</taxon>
        <taxon>Pseudomonadati</taxon>
        <taxon>Pseudomonadota</taxon>
        <taxon>Gammaproteobacteria</taxon>
        <taxon>Lysobacterales</taxon>
        <taxon>Lysobacteraceae</taxon>
        <taxon>Stenotrophomonas</taxon>
    </lineage>
</organism>
<dbReference type="EMBL" id="JACIUV010000003">
    <property type="protein sequence ID" value="MBB1116929.1"/>
    <property type="molecule type" value="Genomic_DNA"/>
</dbReference>
<evidence type="ECO:0000313" key="5">
    <source>
        <dbReference type="Proteomes" id="UP000051254"/>
    </source>
</evidence>
<feature type="signal peptide" evidence="1">
    <location>
        <begin position="1"/>
        <end position="23"/>
    </location>
</feature>
<reference evidence="3 5" key="1">
    <citation type="submission" date="2015-05" db="EMBL/GenBank/DDBJ databases">
        <title>Genome sequencing and analysis of members of genus Stenotrophomonas.</title>
        <authorList>
            <person name="Patil P.P."/>
            <person name="Midha S."/>
            <person name="Patil P.B."/>
        </authorList>
    </citation>
    <scope>NUCLEOTIDE SEQUENCE [LARGE SCALE GENOMIC DNA]</scope>
    <source>
        <strain evidence="3 5">DSM 17805</strain>
    </source>
</reference>